<gene>
    <name evidence="2" type="ORF">TSOC_015133</name>
</gene>
<dbReference type="EMBL" id="PGGS01004138">
    <property type="protein sequence ID" value="PNG99095.1"/>
    <property type="molecule type" value="Genomic_DNA"/>
</dbReference>
<organism evidence="2 3">
    <name type="scientific">Tetrabaena socialis</name>
    <dbReference type="NCBI Taxonomy" id="47790"/>
    <lineage>
        <taxon>Eukaryota</taxon>
        <taxon>Viridiplantae</taxon>
        <taxon>Chlorophyta</taxon>
        <taxon>core chlorophytes</taxon>
        <taxon>Chlorophyceae</taxon>
        <taxon>CS clade</taxon>
        <taxon>Chlamydomonadales</taxon>
        <taxon>Tetrabaenaceae</taxon>
        <taxon>Tetrabaena</taxon>
    </lineage>
</organism>
<proteinExistence type="predicted"/>
<reference evidence="2 3" key="1">
    <citation type="journal article" date="2017" name="Mol. Biol. Evol.">
        <title>The 4-celled Tetrabaena socialis nuclear genome reveals the essential components for genetic control of cell number at the origin of multicellularity in the volvocine lineage.</title>
        <authorList>
            <person name="Featherston J."/>
            <person name="Arakaki Y."/>
            <person name="Hanschen E.R."/>
            <person name="Ferris P.J."/>
            <person name="Michod R.E."/>
            <person name="Olson B.J.S.C."/>
            <person name="Nozaki H."/>
            <person name="Durand P.M."/>
        </authorList>
    </citation>
    <scope>NUCLEOTIDE SEQUENCE [LARGE SCALE GENOMIC DNA]</scope>
    <source>
        <strain evidence="2 3">NIES-571</strain>
    </source>
</reference>
<feature type="compositionally biased region" description="Low complexity" evidence="1">
    <location>
        <begin position="9"/>
        <end position="20"/>
    </location>
</feature>
<dbReference type="AlphaFoldDB" id="A0A2J7ZFP9"/>
<evidence type="ECO:0000313" key="2">
    <source>
        <dbReference type="EMBL" id="PNG99095.1"/>
    </source>
</evidence>
<feature type="region of interest" description="Disordered" evidence="1">
    <location>
        <begin position="1"/>
        <end position="22"/>
    </location>
</feature>
<name>A0A2J7ZFP9_9CHLO</name>
<keyword evidence="3" id="KW-1185">Reference proteome</keyword>
<accession>A0A2J7ZFP9</accession>
<comment type="caution">
    <text evidence="2">The sequence shown here is derived from an EMBL/GenBank/DDBJ whole genome shotgun (WGS) entry which is preliminary data.</text>
</comment>
<dbReference type="Proteomes" id="UP000236333">
    <property type="component" value="Unassembled WGS sequence"/>
</dbReference>
<evidence type="ECO:0000313" key="3">
    <source>
        <dbReference type="Proteomes" id="UP000236333"/>
    </source>
</evidence>
<sequence length="65" mass="6752">MTLGRRVHPSLPALSSRSPAGESYSGVFVPMLAEALLKANEELQKAGEPLLVQLAVSNLSSSASS</sequence>
<protein>
    <submittedName>
        <fullName evidence="2">Uncharacterized protein</fullName>
    </submittedName>
</protein>
<evidence type="ECO:0000256" key="1">
    <source>
        <dbReference type="SAM" id="MobiDB-lite"/>
    </source>
</evidence>